<dbReference type="EMBL" id="KV417515">
    <property type="protein sequence ID" value="KZP26343.1"/>
    <property type="molecule type" value="Genomic_DNA"/>
</dbReference>
<feature type="region of interest" description="Disordered" evidence="1">
    <location>
        <begin position="1"/>
        <end position="52"/>
    </location>
</feature>
<protein>
    <submittedName>
        <fullName evidence="2">Uncharacterized protein</fullName>
    </submittedName>
</protein>
<dbReference type="Proteomes" id="UP000076532">
    <property type="component" value="Unassembled WGS sequence"/>
</dbReference>
<feature type="compositionally biased region" description="Low complexity" evidence="1">
    <location>
        <begin position="23"/>
        <end position="46"/>
    </location>
</feature>
<dbReference type="AlphaFoldDB" id="A0A166PQS4"/>
<organism evidence="2 3">
    <name type="scientific">Athelia psychrophila</name>
    <dbReference type="NCBI Taxonomy" id="1759441"/>
    <lineage>
        <taxon>Eukaryota</taxon>
        <taxon>Fungi</taxon>
        <taxon>Dikarya</taxon>
        <taxon>Basidiomycota</taxon>
        <taxon>Agaricomycotina</taxon>
        <taxon>Agaricomycetes</taxon>
        <taxon>Agaricomycetidae</taxon>
        <taxon>Atheliales</taxon>
        <taxon>Atheliaceae</taxon>
        <taxon>Athelia</taxon>
    </lineage>
</organism>
<evidence type="ECO:0000313" key="3">
    <source>
        <dbReference type="Proteomes" id="UP000076532"/>
    </source>
</evidence>
<evidence type="ECO:0000256" key="1">
    <source>
        <dbReference type="SAM" id="MobiDB-lite"/>
    </source>
</evidence>
<evidence type="ECO:0000313" key="2">
    <source>
        <dbReference type="EMBL" id="KZP26343.1"/>
    </source>
</evidence>
<keyword evidence="3" id="KW-1185">Reference proteome</keyword>
<proteinExistence type="predicted"/>
<gene>
    <name evidence="2" type="ORF">FIBSPDRAFT_854991</name>
</gene>
<accession>A0A166PQS4</accession>
<sequence>MMTTASTSTLTNSNKPSSPPHTSPTLSGGSSQSSKPSTSIRSSASTFAPVFF</sequence>
<feature type="compositionally biased region" description="Low complexity" evidence="1">
    <location>
        <begin position="1"/>
        <end position="16"/>
    </location>
</feature>
<reference evidence="2 3" key="1">
    <citation type="journal article" date="2016" name="Mol. Biol. Evol.">
        <title>Comparative Genomics of Early-Diverging Mushroom-Forming Fungi Provides Insights into the Origins of Lignocellulose Decay Capabilities.</title>
        <authorList>
            <person name="Nagy L.G."/>
            <person name="Riley R."/>
            <person name="Tritt A."/>
            <person name="Adam C."/>
            <person name="Daum C."/>
            <person name="Floudas D."/>
            <person name="Sun H."/>
            <person name="Yadav J.S."/>
            <person name="Pangilinan J."/>
            <person name="Larsson K.H."/>
            <person name="Matsuura K."/>
            <person name="Barry K."/>
            <person name="Labutti K."/>
            <person name="Kuo R."/>
            <person name="Ohm R.A."/>
            <person name="Bhattacharya S.S."/>
            <person name="Shirouzu T."/>
            <person name="Yoshinaga Y."/>
            <person name="Martin F.M."/>
            <person name="Grigoriev I.V."/>
            <person name="Hibbett D.S."/>
        </authorList>
    </citation>
    <scope>NUCLEOTIDE SEQUENCE [LARGE SCALE GENOMIC DNA]</scope>
    <source>
        <strain evidence="2 3">CBS 109695</strain>
    </source>
</reference>
<name>A0A166PQS4_9AGAM</name>